<dbReference type="EMBL" id="BPLR01019101">
    <property type="protein sequence ID" value="GIZ04547.1"/>
    <property type="molecule type" value="Genomic_DNA"/>
</dbReference>
<protein>
    <submittedName>
        <fullName evidence="1">Uncharacterized protein</fullName>
    </submittedName>
</protein>
<reference evidence="1 2" key="1">
    <citation type="submission" date="2021-06" db="EMBL/GenBank/DDBJ databases">
        <title>Caerostris extrusa draft genome.</title>
        <authorList>
            <person name="Kono N."/>
            <person name="Arakawa K."/>
        </authorList>
    </citation>
    <scope>NUCLEOTIDE SEQUENCE [LARGE SCALE GENOMIC DNA]</scope>
</reference>
<sequence>MSMAYVHIDGIHAAFIAVTTPMKCGKANGFNVGKWIVSCDSPNRLPTDYILKPFTVESLLHNPFLNRKTTSYIFSSKMARKKH</sequence>
<keyword evidence="2" id="KW-1185">Reference proteome</keyword>
<organism evidence="1 2">
    <name type="scientific">Caerostris extrusa</name>
    <name type="common">Bark spider</name>
    <name type="synonym">Caerostris bankana</name>
    <dbReference type="NCBI Taxonomy" id="172846"/>
    <lineage>
        <taxon>Eukaryota</taxon>
        <taxon>Metazoa</taxon>
        <taxon>Ecdysozoa</taxon>
        <taxon>Arthropoda</taxon>
        <taxon>Chelicerata</taxon>
        <taxon>Arachnida</taxon>
        <taxon>Araneae</taxon>
        <taxon>Araneomorphae</taxon>
        <taxon>Entelegynae</taxon>
        <taxon>Araneoidea</taxon>
        <taxon>Araneidae</taxon>
        <taxon>Caerostris</taxon>
    </lineage>
</organism>
<gene>
    <name evidence="1" type="ORF">CEXT_762331</name>
</gene>
<comment type="caution">
    <text evidence="1">The sequence shown here is derived from an EMBL/GenBank/DDBJ whole genome shotgun (WGS) entry which is preliminary data.</text>
</comment>
<dbReference type="AlphaFoldDB" id="A0AAV4YAV8"/>
<evidence type="ECO:0000313" key="2">
    <source>
        <dbReference type="Proteomes" id="UP001054945"/>
    </source>
</evidence>
<accession>A0AAV4YAV8</accession>
<name>A0AAV4YAV8_CAEEX</name>
<proteinExistence type="predicted"/>
<dbReference type="Proteomes" id="UP001054945">
    <property type="component" value="Unassembled WGS sequence"/>
</dbReference>
<evidence type="ECO:0000313" key="1">
    <source>
        <dbReference type="EMBL" id="GIZ04547.1"/>
    </source>
</evidence>